<feature type="transmembrane region" description="Helical" evidence="8">
    <location>
        <begin position="376"/>
        <end position="397"/>
    </location>
</feature>
<feature type="domain" description="ArnT-like N-terminal" evidence="9">
    <location>
        <begin position="17"/>
        <end position="280"/>
    </location>
</feature>
<dbReference type="GO" id="GO:0016763">
    <property type="term" value="F:pentosyltransferase activity"/>
    <property type="evidence" value="ECO:0007669"/>
    <property type="project" value="TreeGrafter"/>
</dbReference>
<feature type="transmembrane region" description="Helical" evidence="8">
    <location>
        <begin position="287"/>
        <end position="308"/>
    </location>
</feature>
<keyword evidence="2" id="KW-1003">Cell membrane</keyword>
<evidence type="ECO:0000256" key="5">
    <source>
        <dbReference type="ARBA" id="ARBA00022692"/>
    </source>
</evidence>
<proteinExistence type="predicted"/>
<keyword evidence="3" id="KW-0328">Glycosyltransferase</keyword>
<name>A0A1U7HBY3_9CYAN</name>
<dbReference type="InterPro" id="IPR050297">
    <property type="entry name" value="LipidA_mod_glycosyltrf_83"/>
</dbReference>
<evidence type="ECO:0000256" key="2">
    <source>
        <dbReference type="ARBA" id="ARBA00022475"/>
    </source>
</evidence>
<dbReference type="GO" id="GO:0009103">
    <property type="term" value="P:lipopolysaccharide biosynthetic process"/>
    <property type="evidence" value="ECO:0007669"/>
    <property type="project" value="UniProtKB-ARBA"/>
</dbReference>
<keyword evidence="4 10" id="KW-0808">Transferase</keyword>
<keyword evidence="11" id="KW-1185">Reference proteome</keyword>
<evidence type="ECO:0000256" key="4">
    <source>
        <dbReference type="ARBA" id="ARBA00022679"/>
    </source>
</evidence>
<keyword evidence="5 8" id="KW-0812">Transmembrane</keyword>
<feature type="transmembrane region" description="Helical" evidence="8">
    <location>
        <begin position="345"/>
        <end position="364"/>
    </location>
</feature>
<keyword evidence="7 8" id="KW-0472">Membrane</keyword>
<comment type="caution">
    <text evidence="10">The sequence shown here is derived from an EMBL/GenBank/DDBJ whole genome shotgun (WGS) entry which is preliminary data.</text>
</comment>
<dbReference type="PANTHER" id="PTHR33908:SF11">
    <property type="entry name" value="MEMBRANE PROTEIN"/>
    <property type="match status" value="1"/>
</dbReference>
<reference evidence="10 11" key="1">
    <citation type="submission" date="2016-11" db="EMBL/GenBank/DDBJ databases">
        <title>Draft Genome Sequences of Nine Cyanobacterial Strains from Diverse Habitats.</title>
        <authorList>
            <person name="Zhu T."/>
            <person name="Hou S."/>
            <person name="Lu X."/>
            <person name="Hess W.R."/>
        </authorList>
    </citation>
    <scope>NUCLEOTIDE SEQUENCE [LARGE SCALE GENOMIC DNA]</scope>
    <source>
        <strain evidence="10 11">NIES-593</strain>
    </source>
</reference>
<dbReference type="InterPro" id="IPR003342">
    <property type="entry name" value="ArnT-like_N"/>
</dbReference>
<protein>
    <submittedName>
        <fullName evidence="10">Phospholipid carrier-dependent glycosyltransferase</fullName>
    </submittedName>
</protein>
<evidence type="ECO:0000256" key="7">
    <source>
        <dbReference type="ARBA" id="ARBA00023136"/>
    </source>
</evidence>
<feature type="transmembrane region" description="Helical" evidence="8">
    <location>
        <begin position="226"/>
        <end position="244"/>
    </location>
</feature>
<dbReference type="Pfam" id="PF02366">
    <property type="entry name" value="PMT"/>
    <property type="match status" value="1"/>
</dbReference>
<dbReference type="Proteomes" id="UP000186868">
    <property type="component" value="Unassembled WGS sequence"/>
</dbReference>
<evidence type="ECO:0000313" key="11">
    <source>
        <dbReference type="Proteomes" id="UP000186868"/>
    </source>
</evidence>
<dbReference type="InterPro" id="IPR011990">
    <property type="entry name" value="TPR-like_helical_dom_sf"/>
</dbReference>
<sequence length="834" mass="94326">MPKEQVSITKSQAIKILGMIWLASNLCDRLWLALDRSVPAWDQSNHLSLSLKYLDALQNPQLNPQLFDGQWWRSFWMLSTKYPPLTYILTAPFQQIFGTGNDQALLVNFLYSAILLISVYGIGKTLFSGQVGLWAAGLCVLLPRLYEARLTYLIDTPLMTLTVASFCYLTIWRSQKTWLGEWLWAVIFGISWGLALLTKQSVMFFLFLPLLWLGVSYLWQRKWSRIAQLITSFLVSVPIWMPWYRTNWIYLFSTAQNSNAIPATLEGDPPLNTLAAWTYYWNDLPKAVSWVLLIVPLVGLLLHLLGRFPRELDNKKVTRSIAWLALYFISAYLICSAIFNKDNRYIMSYLPILAVFLAYCLTLWRGRWQIVRWLTVGLAFSVMCGKLFPLVGMGGIVQALSPGSLSYPYLGAEVPNLQVIEEIIETTPYLRANLGVIPSTPSINHDTLNYFGALEKRQVYGRELGSTVEQVAQDERSLDWLLAKTGDNGMAREAQLALANRLETNPAFRLQESWQLPDRTTLKLYHRRSPSVIVEPLSHTREKVHLDRVIVPTRVPPGVPVPITYEWSGSWEQLESGLVLLTWIPKEISQSNSNSFWLHDRGIGMGTLYSGQSDSTSQAFRVIEQTAMLPDAEVVEGDYILTATYLNRTTGETYPLTVPPVSIAIDSDAPAVPAPELDLVTQLRKLALNLPKGPKGLELVFEQVARLNQYDPIQDYLEQAAQTLEYRLTKMSPIGDKKLDWTYGLVLARVLQEDAPSAIAALKSLVKLDPNNAYSHAYLAFVYLYDWQPKAAQKALQPALELKPDDREIQALNGIAALMQGNLIKAWMILSPLL</sequence>
<feature type="transmembrane region" description="Helical" evidence="8">
    <location>
        <begin position="320"/>
        <end position="339"/>
    </location>
</feature>
<feature type="transmembrane region" description="Helical" evidence="8">
    <location>
        <begin position="150"/>
        <end position="171"/>
    </location>
</feature>
<dbReference type="STRING" id="1921803.NIES593_16820"/>
<evidence type="ECO:0000313" key="10">
    <source>
        <dbReference type="EMBL" id="OKH21090.1"/>
    </source>
</evidence>
<gene>
    <name evidence="10" type="ORF">NIES593_16820</name>
</gene>
<accession>A0A1U7HBY3</accession>
<dbReference type="EMBL" id="MRCB01000023">
    <property type="protein sequence ID" value="OKH21090.1"/>
    <property type="molecule type" value="Genomic_DNA"/>
</dbReference>
<comment type="subcellular location">
    <subcellularLocation>
        <location evidence="1">Cell membrane</location>
        <topology evidence="1">Multi-pass membrane protein</topology>
    </subcellularLocation>
</comment>
<evidence type="ECO:0000256" key="6">
    <source>
        <dbReference type="ARBA" id="ARBA00022989"/>
    </source>
</evidence>
<evidence type="ECO:0000256" key="1">
    <source>
        <dbReference type="ARBA" id="ARBA00004651"/>
    </source>
</evidence>
<dbReference type="OrthoDB" id="437910at2"/>
<dbReference type="Gene3D" id="1.25.40.10">
    <property type="entry name" value="Tetratricopeptide repeat domain"/>
    <property type="match status" value="1"/>
</dbReference>
<feature type="transmembrane region" description="Helical" evidence="8">
    <location>
        <begin position="202"/>
        <end position="219"/>
    </location>
</feature>
<dbReference type="SUPFAM" id="SSF48452">
    <property type="entry name" value="TPR-like"/>
    <property type="match status" value="1"/>
</dbReference>
<organism evidence="10 11">
    <name type="scientific">Hydrococcus rivularis NIES-593</name>
    <dbReference type="NCBI Taxonomy" id="1921803"/>
    <lineage>
        <taxon>Bacteria</taxon>
        <taxon>Bacillati</taxon>
        <taxon>Cyanobacteriota</taxon>
        <taxon>Cyanophyceae</taxon>
        <taxon>Pleurocapsales</taxon>
        <taxon>Hydrococcaceae</taxon>
        <taxon>Hydrococcus</taxon>
    </lineage>
</organism>
<dbReference type="GO" id="GO:0005886">
    <property type="term" value="C:plasma membrane"/>
    <property type="evidence" value="ECO:0007669"/>
    <property type="project" value="UniProtKB-SubCell"/>
</dbReference>
<feature type="transmembrane region" description="Helical" evidence="8">
    <location>
        <begin position="178"/>
        <end position="196"/>
    </location>
</feature>
<evidence type="ECO:0000256" key="3">
    <source>
        <dbReference type="ARBA" id="ARBA00022676"/>
    </source>
</evidence>
<dbReference type="GO" id="GO:0000030">
    <property type="term" value="F:mannosyltransferase activity"/>
    <property type="evidence" value="ECO:0007669"/>
    <property type="project" value="InterPro"/>
</dbReference>
<dbReference type="AlphaFoldDB" id="A0A1U7HBY3"/>
<dbReference type="GO" id="GO:0006493">
    <property type="term" value="P:protein O-linked glycosylation"/>
    <property type="evidence" value="ECO:0007669"/>
    <property type="project" value="InterPro"/>
</dbReference>
<evidence type="ECO:0000256" key="8">
    <source>
        <dbReference type="SAM" id="Phobius"/>
    </source>
</evidence>
<dbReference type="PANTHER" id="PTHR33908">
    <property type="entry name" value="MANNOSYLTRANSFERASE YKCB-RELATED"/>
    <property type="match status" value="1"/>
</dbReference>
<keyword evidence="6 8" id="KW-1133">Transmembrane helix</keyword>
<evidence type="ECO:0000259" key="9">
    <source>
        <dbReference type="Pfam" id="PF02366"/>
    </source>
</evidence>
<feature type="transmembrane region" description="Helical" evidence="8">
    <location>
        <begin position="104"/>
        <end position="123"/>
    </location>
</feature>
<dbReference type="RefSeq" id="WP_073600689.1">
    <property type="nucleotide sequence ID" value="NZ_MRCB01000023.1"/>
</dbReference>